<dbReference type="GO" id="GO:0004180">
    <property type="term" value="F:carboxypeptidase activity"/>
    <property type="evidence" value="ECO:0007669"/>
    <property type="project" value="UniProtKB-KW"/>
</dbReference>
<keyword evidence="3" id="KW-0732">Signal</keyword>
<reference evidence="5" key="1">
    <citation type="journal article" date="2019" name="Int. J. Syst. Evol. Microbiol.">
        <title>The Global Catalogue of Microorganisms (GCM) 10K type strain sequencing project: providing services to taxonomists for standard genome sequencing and annotation.</title>
        <authorList>
            <consortium name="The Broad Institute Genomics Platform"/>
            <consortium name="The Broad Institute Genome Sequencing Center for Infectious Disease"/>
            <person name="Wu L."/>
            <person name="Ma J."/>
        </authorList>
    </citation>
    <scope>NUCLEOTIDE SEQUENCE [LARGE SCALE GENOMIC DNA]</scope>
    <source>
        <strain evidence="5">KCTC 42456</strain>
    </source>
</reference>
<evidence type="ECO:0000313" key="5">
    <source>
        <dbReference type="Proteomes" id="UP001597546"/>
    </source>
</evidence>
<protein>
    <submittedName>
        <fullName evidence="4">D-alanyl-D-alanine carboxypeptidase/D-alanyl-D-alanine-endopeptidase</fullName>
    </submittedName>
</protein>
<keyword evidence="4" id="KW-0121">Carboxypeptidase</keyword>
<keyword evidence="4" id="KW-0645">Protease</keyword>
<dbReference type="PANTHER" id="PTHR30023">
    <property type="entry name" value="D-ALANYL-D-ALANINE CARBOXYPEPTIDASE"/>
    <property type="match status" value="1"/>
</dbReference>
<accession>A0ABW5TU04</accession>
<dbReference type="PANTHER" id="PTHR30023:SF0">
    <property type="entry name" value="PENICILLIN-SENSITIVE CARBOXYPEPTIDASE A"/>
    <property type="match status" value="1"/>
</dbReference>
<evidence type="ECO:0000256" key="3">
    <source>
        <dbReference type="SAM" id="SignalP"/>
    </source>
</evidence>
<proteinExistence type="inferred from homology"/>
<dbReference type="Pfam" id="PF02113">
    <property type="entry name" value="Peptidase_S13"/>
    <property type="match status" value="1"/>
</dbReference>
<evidence type="ECO:0000256" key="2">
    <source>
        <dbReference type="ARBA" id="ARBA00022801"/>
    </source>
</evidence>
<keyword evidence="2" id="KW-0378">Hydrolase</keyword>
<feature type="chain" id="PRO_5047227451" evidence="3">
    <location>
        <begin position="23"/>
        <end position="445"/>
    </location>
</feature>
<dbReference type="EMBL" id="JBHULV010000045">
    <property type="protein sequence ID" value="MFD2732559.1"/>
    <property type="molecule type" value="Genomic_DNA"/>
</dbReference>
<evidence type="ECO:0000313" key="4">
    <source>
        <dbReference type="EMBL" id="MFD2732559.1"/>
    </source>
</evidence>
<comment type="caution">
    <text evidence="4">The sequence shown here is derived from an EMBL/GenBank/DDBJ whole genome shotgun (WGS) entry which is preliminary data.</text>
</comment>
<dbReference type="PROSITE" id="PS51257">
    <property type="entry name" value="PROKAR_LIPOPROTEIN"/>
    <property type="match status" value="1"/>
</dbReference>
<dbReference type="InterPro" id="IPR000667">
    <property type="entry name" value="Peptidase_S13"/>
</dbReference>
<sequence>MKRIFTVINVLCVLLLASCAVQKPKALPYQNIADILNNSPIMSKHHVGFTIKELGTDKTMFQKNEDKYFTPASNTKLFTFYTALNFLGDSIPSIEYSTRKDSLFIWPMADATFLHPDFKNHKAFDFIKNSGKNIFLISGRYKGDKLGYGWNWNDYNDYYQTEMTDFPMYGNVTEVSASSQGHLKYTPNLSALYLNEITASSNVNSVKRDLESNNLTVPKTVSVNYKQTVPLHLNRNLTENLLNDTLLATGLVIKPLVILPWRKIPINVKTIYSVKADSLYKHMLQPSDNFMAEHILLNCAAANHITMRTDSVISLASKTFLKDLPDKIQWVDGSGLSRHNLFTPRDMTALLQKIYDKVGNEERLFALLPNGGKSGTIRNMFKSSDAPFVFAKSGSLSNNYNLSGYLIGASGKKYLFSFMNNNFTNSTATIRAEVDRILTFIHNNY</sequence>
<name>A0ABW5TU04_9SPHI</name>
<dbReference type="SUPFAM" id="SSF56601">
    <property type="entry name" value="beta-lactamase/transpeptidase-like"/>
    <property type="match status" value="1"/>
</dbReference>
<dbReference type="Gene3D" id="3.40.710.10">
    <property type="entry name" value="DD-peptidase/beta-lactamase superfamily"/>
    <property type="match status" value="2"/>
</dbReference>
<dbReference type="Proteomes" id="UP001597546">
    <property type="component" value="Unassembled WGS sequence"/>
</dbReference>
<comment type="similarity">
    <text evidence="1">Belongs to the peptidase S13 family.</text>
</comment>
<keyword evidence="5" id="KW-1185">Reference proteome</keyword>
<evidence type="ECO:0000256" key="1">
    <source>
        <dbReference type="ARBA" id="ARBA00006096"/>
    </source>
</evidence>
<gene>
    <name evidence="4" type="ORF">ACFSSE_12695</name>
</gene>
<organism evidence="4 5">
    <name type="scientific">Pedobacter alpinus</name>
    <dbReference type="NCBI Taxonomy" id="1590643"/>
    <lineage>
        <taxon>Bacteria</taxon>
        <taxon>Pseudomonadati</taxon>
        <taxon>Bacteroidota</taxon>
        <taxon>Sphingobacteriia</taxon>
        <taxon>Sphingobacteriales</taxon>
        <taxon>Sphingobacteriaceae</taxon>
        <taxon>Pedobacter</taxon>
    </lineage>
</organism>
<dbReference type="RefSeq" id="WP_379047098.1">
    <property type="nucleotide sequence ID" value="NZ_JBHSKW010000064.1"/>
</dbReference>
<feature type="signal peptide" evidence="3">
    <location>
        <begin position="1"/>
        <end position="22"/>
    </location>
</feature>
<dbReference type="PRINTS" id="PR00922">
    <property type="entry name" value="DADACBPTASE3"/>
</dbReference>
<dbReference type="InterPro" id="IPR012338">
    <property type="entry name" value="Beta-lactam/transpept-like"/>
</dbReference>